<dbReference type="Pfam" id="PF04335">
    <property type="entry name" value="VirB8"/>
    <property type="match status" value="1"/>
</dbReference>
<dbReference type="SUPFAM" id="SSF54427">
    <property type="entry name" value="NTF2-like"/>
    <property type="match status" value="1"/>
</dbReference>
<dbReference type="CDD" id="cd16424">
    <property type="entry name" value="VirB8"/>
    <property type="match status" value="1"/>
</dbReference>
<accession>A0A7W9BVL5</accession>
<feature type="transmembrane region" description="Helical" evidence="6">
    <location>
        <begin position="33"/>
        <end position="58"/>
    </location>
</feature>
<sequence>MKKQESDPVETYIAQGGSWARDRQDNDRASRRIAWIVAAGASTIAVCEALALVVLMPLKTVEPLTLLVDRQTGFVQALRPLEPEMIAGDTALTQSFLVQYVIAREGFDAGSLQTNYRKIALWSSGAARAQYIASMQASNPASPLSAYPRSTVIDVQVKSVTPLTRNAAMVRYDTTRQDPDGRRQPVRSWVTVIRYLYAKAPLSVADRYVNPLGFQVTSFHRSQEALSPTVIQGLPQVPQSYAPQEESRQSSMVPSRSPVQELAPPTRRDVP</sequence>
<dbReference type="RefSeq" id="WP_157177942.1">
    <property type="nucleotide sequence ID" value="NZ_BMJP01000011.1"/>
</dbReference>
<name>A0A7W9BVL5_9SPHN</name>
<dbReference type="EMBL" id="JACIJR010000013">
    <property type="protein sequence ID" value="MBB5730957.1"/>
    <property type="molecule type" value="Genomic_DNA"/>
</dbReference>
<evidence type="ECO:0000259" key="7">
    <source>
        <dbReference type="Pfam" id="PF04335"/>
    </source>
</evidence>
<dbReference type="Gene3D" id="3.10.450.230">
    <property type="entry name" value="VirB8 protein"/>
    <property type="match status" value="1"/>
</dbReference>
<dbReference type="Proteomes" id="UP000546701">
    <property type="component" value="Unassembled WGS sequence"/>
</dbReference>
<dbReference type="OrthoDB" id="7366154at2"/>
<dbReference type="GO" id="GO:0030255">
    <property type="term" value="P:protein secretion by the type IV secretion system"/>
    <property type="evidence" value="ECO:0007669"/>
    <property type="project" value="InterPro"/>
</dbReference>
<keyword evidence="2 6" id="KW-0812">Transmembrane</keyword>
<evidence type="ECO:0000256" key="4">
    <source>
        <dbReference type="ARBA" id="ARBA00023136"/>
    </source>
</evidence>
<keyword evidence="9" id="KW-1185">Reference proteome</keyword>
<dbReference type="AlphaFoldDB" id="A0A7W9BVL5"/>
<evidence type="ECO:0000256" key="1">
    <source>
        <dbReference type="ARBA" id="ARBA00004167"/>
    </source>
</evidence>
<feature type="compositionally biased region" description="Polar residues" evidence="5">
    <location>
        <begin position="249"/>
        <end position="258"/>
    </location>
</feature>
<dbReference type="PIRSF" id="PIRSF003299">
    <property type="entry name" value="VirB8_PtlE"/>
    <property type="match status" value="1"/>
</dbReference>
<comment type="caution">
    <text evidence="8">The sequence shown here is derived from an EMBL/GenBank/DDBJ whole genome shotgun (WGS) entry which is preliminary data.</text>
</comment>
<organism evidence="8 9">
    <name type="scientific">Sphingomonas prati</name>
    <dbReference type="NCBI Taxonomy" id="1843237"/>
    <lineage>
        <taxon>Bacteria</taxon>
        <taxon>Pseudomonadati</taxon>
        <taxon>Pseudomonadota</taxon>
        <taxon>Alphaproteobacteria</taxon>
        <taxon>Sphingomonadales</taxon>
        <taxon>Sphingomonadaceae</taxon>
        <taxon>Sphingomonas</taxon>
    </lineage>
</organism>
<evidence type="ECO:0000256" key="6">
    <source>
        <dbReference type="SAM" id="Phobius"/>
    </source>
</evidence>
<evidence type="ECO:0000256" key="3">
    <source>
        <dbReference type="ARBA" id="ARBA00022989"/>
    </source>
</evidence>
<protein>
    <submittedName>
        <fullName evidence="8">Type IV secretion system protein VirB8</fullName>
    </submittedName>
</protein>
<evidence type="ECO:0000313" key="9">
    <source>
        <dbReference type="Proteomes" id="UP000546701"/>
    </source>
</evidence>
<gene>
    <name evidence="8" type="ORF">FHS99_003465</name>
</gene>
<keyword evidence="3 6" id="KW-1133">Transmembrane helix</keyword>
<proteinExistence type="predicted"/>
<dbReference type="InterPro" id="IPR032710">
    <property type="entry name" value="NTF2-like_dom_sf"/>
</dbReference>
<evidence type="ECO:0000256" key="2">
    <source>
        <dbReference type="ARBA" id="ARBA00022692"/>
    </source>
</evidence>
<dbReference type="InterPro" id="IPR007430">
    <property type="entry name" value="VirB8"/>
</dbReference>
<keyword evidence="4 6" id="KW-0472">Membrane</keyword>
<dbReference type="InterPro" id="IPR026264">
    <property type="entry name" value="VirB8/PtlE"/>
</dbReference>
<feature type="domain" description="Bacterial virulence protein VirB8" evidence="7">
    <location>
        <begin position="17"/>
        <end position="224"/>
    </location>
</feature>
<comment type="subcellular location">
    <subcellularLocation>
        <location evidence="1">Membrane</location>
        <topology evidence="1">Single-pass membrane protein</topology>
    </subcellularLocation>
</comment>
<evidence type="ECO:0000313" key="8">
    <source>
        <dbReference type="EMBL" id="MBB5730957.1"/>
    </source>
</evidence>
<dbReference type="GO" id="GO:0016020">
    <property type="term" value="C:membrane"/>
    <property type="evidence" value="ECO:0007669"/>
    <property type="project" value="UniProtKB-SubCell"/>
</dbReference>
<reference evidence="8 9" key="1">
    <citation type="submission" date="2020-08" db="EMBL/GenBank/DDBJ databases">
        <title>Genomic Encyclopedia of Type Strains, Phase IV (KMG-IV): sequencing the most valuable type-strain genomes for metagenomic binning, comparative biology and taxonomic classification.</title>
        <authorList>
            <person name="Goeker M."/>
        </authorList>
    </citation>
    <scope>NUCLEOTIDE SEQUENCE [LARGE SCALE GENOMIC DNA]</scope>
    <source>
        <strain evidence="8 9">DSM 103336</strain>
    </source>
</reference>
<feature type="region of interest" description="Disordered" evidence="5">
    <location>
        <begin position="236"/>
        <end position="271"/>
    </location>
</feature>
<evidence type="ECO:0000256" key="5">
    <source>
        <dbReference type="SAM" id="MobiDB-lite"/>
    </source>
</evidence>